<evidence type="ECO:0008006" key="8">
    <source>
        <dbReference type="Google" id="ProtNLM"/>
    </source>
</evidence>
<dbReference type="STRING" id="595536.GCA_000178815_01876"/>
<evidence type="ECO:0000313" key="6">
    <source>
        <dbReference type="EMBL" id="ATQ69307.1"/>
    </source>
</evidence>
<evidence type="ECO:0000256" key="3">
    <source>
        <dbReference type="ARBA" id="ARBA00022679"/>
    </source>
</evidence>
<dbReference type="PANTHER" id="PTHR43179">
    <property type="entry name" value="RHAMNOSYLTRANSFERASE WBBL"/>
    <property type="match status" value="1"/>
</dbReference>
<dbReference type="AlphaFoldDB" id="A0A2D2D2U1"/>
<dbReference type="KEGG" id="mtw:CQW49_16530"/>
<dbReference type="Gene3D" id="3.40.50.2000">
    <property type="entry name" value="Glycogen Phosphorylase B"/>
    <property type="match status" value="2"/>
</dbReference>
<sequence>MTIGRERMRAGETRKRLLRLLVNERRFFDKTYYLKANPDVAASKANPFKHFMRHGWREGRNPSAAFDCLYYLATRDLSLETNALTHYVDCVWPLSEGLAPSGEDEVVRFQIETVRPHVDASFYRARYGLDEDVDAAEHYLRVGCKLLFDPSPFFSTERHLEAHPFLRSASASPLYHRLALRPDDPASPDASAPAKLASNIERVDSCSIAGWAYDPAAPAEPVVLDVSIDGVHFAQATAEWSRNDLRSLDPRIVGGCFETFLPPGAGAAVVDISRRGASIEGAPLTVELKPHSPRIVSCRRVRRPLAVVVTPIDDSARALKRCLDAVMRHTRASTSLILIDDASADPQIAETLRAFEGLPNIVLRRNDEPVGYAKSVDLGLEIARASDVILLSCDALAGPRWADNLQDAAYSADDIASVTALCDDVGAFAVPDPRRRVPIEPGWTMEDYQRLILQHSSSLLPQTPVADGFCMFLRRDALDELGPFDAGSFVGRHGAEQDWSMRAGRAGWRHLIDDRTLVHRMASADSHDVAPNAEGARTILEARHLDYRALSRRLDVDPRINAVRHGVRRLREEMAAERVATPKPRILFVISTRTGGTPMSNRDLMRGLRDRFEPFLLHCDRRRLTLTKVELDESRDETVERCELDQPIELVDHDSRHYAVTVEDWLARHAIELVHIRHLAWHGLALPKIARRAGIPVIMSFHDYYAVCPSLKLLDETGRYCGGACTPTPGECVPDLWTLQAAPPLKGAWVREWRRKFAEAFAHCDAFVSTSQAATTILEANFPALAGRIDIIEHGRDFPSFHPPRAAPRSGAPADILVPGNLSAEKGRDLVMSLAALDAGRRLRFHLLGEVFPPLQGAGVVSHGAYSREQFAARCLATDATIGAVFSKWPETHCHTLTELWSVGLPVIGLDFGAVAERIRATGAGWVVPLDRVETLYSDICDIVSDGEALARARAAVAAWQENEGAHNTVAAMATKYEALYRRVRAARALGSER</sequence>
<dbReference type="SUPFAM" id="SSF53448">
    <property type="entry name" value="Nucleotide-diphospho-sugar transferases"/>
    <property type="match status" value="1"/>
</dbReference>
<gene>
    <name evidence="6" type="ORF">CQW49_16530</name>
</gene>
<dbReference type="InterPro" id="IPR001173">
    <property type="entry name" value="Glyco_trans_2-like"/>
</dbReference>
<feature type="domain" description="Glycosyltransferase 2-like" evidence="4">
    <location>
        <begin position="308"/>
        <end position="481"/>
    </location>
</feature>
<evidence type="ECO:0000313" key="7">
    <source>
        <dbReference type="Proteomes" id="UP000230709"/>
    </source>
</evidence>
<name>A0A2D2D2U1_METT3</name>
<dbReference type="InterPro" id="IPR029044">
    <property type="entry name" value="Nucleotide-diphossugar_trans"/>
</dbReference>
<comment type="similarity">
    <text evidence="1">Belongs to the glycosyltransferase 2 family.</text>
</comment>
<dbReference type="Pfam" id="PF13439">
    <property type="entry name" value="Glyco_transf_4"/>
    <property type="match status" value="1"/>
</dbReference>
<dbReference type="InterPro" id="IPR028098">
    <property type="entry name" value="Glyco_trans_4-like_N"/>
</dbReference>
<dbReference type="PANTHER" id="PTHR43179:SF12">
    <property type="entry name" value="GALACTOFURANOSYLTRANSFERASE GLFT2"/>
    <property type="match status" value="1"/>
</dbReference>
<accession>A0A2D2D2U1</accession>
<dbReference type="SUPFAM" id="SSF53756">
    <property type="entry name" value="UDP-Glycosyltransferase/glycogen phosphorylase"/>
    <property type="match status" value="1"/>
</dbReference>
<dbReference type="Pfam" id="PF00535">
    <property type="entry name" value="Glycos_transf_2"/>
    <property type="match status" value="1"/>
</dbReference>
<dbReference type="Gene3D" id="3.90.550.10">
    <property type="entry name" value="Spore Coat Polysaccharide Biosynthesis Protein SpsA, Chain A"/>
    <property type="match status" value="1"/>
</dbReference>
<proteinExistence type="inferred from homology"/>
<evidence type="ECO:0000256" key="2">
    <source>
        <dbReference type="ARBA" id="ARBA00022676"/>
    </source>
</evidence>
<dbReference type="EMBL" id="CP023737">
    <property type="protein sequence ID" value="ATQ69307.1"/>
    <property type="molecule type" value="Genomic_DNA"/>
</dbReference>
<evidence type="ECO:0000256" key="1">
    <source>
        <dbReference type="ARBA" id="ARBA00006739"/>
    </source>
</evidence>
<evidence type="ECO:0000259" key="5">
    <source>
        <dbReference type="Pfam" id="PF13439"/>
    </source>
</evidence>
<organism evidence="6 7">
    <name type="scientific">Methylosinus trichosporium (strain ATCC 35070 / NCIMB 11131 / UNIQEM 75 / OB3b)</name>
    <dbReference type="NCBI Taxonomy" id="595536"/>
    <lineage>
        <taxon>Bacteria</taxon>
        <taxon>Pseudomonadati</taxon>
        <taxon>Pseudomonadota</taxon>
        <taxon>Alphaproteobacteria</taxon>
        <taxon>Hyphomicrobiales</taxon>
        <taxon>Methylocystaceae</taxon>
        <taxon>Methylosinus</taxon>
    </lineage>
</organism>
<dbReference type="Proteomes" id="UP000230709">
    <property type="component" value="Chromosome"/>
</dbReference>
<reference evidence="7" key="1">
    <citation type="submission" date="2017-10" db="EMBL/GenBank/DDBJ databases">
        <title>Completed PacBio SMRT sequence of Methylosinus trichosporium OB3b reveals presence of a third large plasmid.</title>
        <authorList>
            <person name="Charles T.C."/>
            <person name="Lynch M.D.J."/>
            <person name="Heil J.R."/>
            <person name="Cheng J."/>
        </authorList>
    </citation>
    <scope>NUCLEOTIDE SEQUENCE [LARGE SCALE GENOMIC DNA]</scope>
    <source>
        <strain evidence="7">OB3b</strain>
    </source>
</reference>
<evidence type="ECO:0000259" key="4">
    <source>
        <dbReference type="Pfam" id="PF00535"/>
    </source>
</evidence>
<keyword evidence="2" id="KW-0328">Glycosyltransferase</keyword>
<protein>
    <recommendedName>
        <fullName evidence="8">Glycosyltransferase</fullName>
    </recommendedName>
</protein>
<keyword evidence="3" id="KW-0808">Transferase</keyword>
<dbReference type="GO" id="GO:0016757">
    <property type="term" value="F:glycosyltransferase activity"/>
    <property type="evidence" value="ECO:0007669"/>
    <property type="project" value="UniProtKB-KW"/>
</dbReference>
<feature type="domain" description="Glycosyltransferase subfamily 4-like N-terminal" evidence="5">
    <location>
        <begin position="595"/>
        <end position="797"/>
    </location>
</feature>
<keyword evidence="7" id="KW-1185">Reference proteome</keyword>